<organism evidence="2 3">
    <name type="scientific">Marchantia polymorpha</name>
    <name type="common">Common liverwort</name>
    <name type="synonym">Marchantia aquatica</name>
    <dbReference type="NCBI Taxonomy" id="3197"/>
    <lineage>
        <taxon>Eukaryota</taxon>
        <taxon>Viridiplantae</taxon>
        <taxon>Streptophyta</taxon>
        <taxon>Embryophyta</taxon>
        <taxon>Marchantiophyta</taxon>
        <taxon>Marchantiopsida</taxon>
        <taxon>Marchantiidae</taxon>
        <taxon>Marchantiales</taxon>
        <taxon>Marchantiaceae</taxon>
        <taxon>Marchantia</taxon>
    </lineage>
</organism>
<evidence type="ECO:0000313" key="3">
    <source>
        <dbReference type="Proteomes" id="UP000244005"/>
    </source>
</evidence>
<feature type="region of interest" description="Disordered" evidence="1">
    <location>
        <begin position="47"/>
        <end position="86"/>
    </location>
</feature>
<keyword evidence="3" id="KW-1185">Reference proteome</keyword>
<gene>
    <name evidence="2" type="ORF">MARPO_0170s0006</name>
</gene>
<protein>
    <submittedName>
        <fullName evidence="2">Uncharacterized protein</fullName>
    </submittedName>
</protein>
<sequence>MSRGLHKDRNIKTELWKLSHRLGRSEVEAHPGQRVFCEGGVWQNVTPAGWSEEPGRARDHEEYASRAGVYSKRSRSASSPRDMSRS</sequence>
<proteinExistence type="predicted"/>
<feature type="compositionally biased region" description="Basic and acidic residues" evidence="1">
    <location>
        <begin position="53"/>
        <end position="64"/>
    </location>
</feature>
<evidence type="ECO:0000313" key="2">
    <source>
        <dbReference type="EMBL" id="PTQ28198.1"/>
    </source>
</evidence>
<name>A0A2R6W2X1_MARPO</name>
<dbReference type="AlphaFoldDB" id="A0A2R6W2X1"/>
<feature type="compositionally biased region" description="Polar residues" evidence="1">
    <location>
        <begin position="76"/>
        <end position="86"/>
    </location>
</feature>
<reference evidence="3" key="1">
    <citation type="journal article" date="2017" name="Cell">
        <title>Insights into land plant evolution garnered from the Marchantia polymorpha genome.</title>
        <authorList>
            <person name="Bowman J.L."/>
            <person name="Kohchi T."/>
            <person name="Yamato K.T."/>
            <person name="Jenkins J."/>
            <person name="Shu S."/>
            <person name="Ishizaki K."/>
            <person name="Yamaoka S."/>
            <person name="Nishihama R."/>
            <person name="Nakamura Y."/>
            <person name="Berger F."/>
            <person name="Adam C."/>
            <person name="Aki S.S."/>
            <person name="Althoff F."/>
            <person name="Araki T."/>
            <person name="Arteaga-Vazquez M.A."/>
            <person name="Balasubrmanian S."/>
            <person name="Barry K."/>
            <person name="Bauer D."/>
            <person name="Boehm C.R."/>
            <person name="Briginshaw L."/>
            <person name="Caballero-Perez J."/>
            <person name="Catarino B."/>
            <person name="Chen F."/>
            <person name="Chiyoda S."/>
            <person name="Chovatia M."/>
            <person name="Davies K.M."/>
            <person name="Delmans M."/>
            <person name="Demura T."/>
            <person name="Dierschke T."/>
            <person name="Dolan L."/>
            <person name="Dorantes-Acosta A.E."/>
            <person name="Eklund D.M."/>
            <person name="Florent S.N."/>
            <person name="Flores-Sandoval E."/>
            <person name="Fujiyama A."/>
            <person name="Fukuzawa H."/>
            <person name="Galik B."/>
            <person name="Grimanelli D."/>
            <person name="Grimwood J."/>
            <person name="Grossniklaus U."/>
            <person name="Hamada T."/>
            <person name="Haseloff J."/>
            <person name="Hetherington A.J."/>
            <person name="Higo A."/>
            <person name="Hirakawa Y."/>
            <person name="Hundley H.N."/>
            <person name="Ikeda Y."/>
            <person name="Inoue K."/>
            <person name="Inoue S.I."/>
            <person name="Ishida S."/>
            <person name="Jia Q."/>
            <person name="Kakita M."/>
            <person name="Kanazawa T."/>
            <person name="Kawai Y."/>
            <person name="Kawashima T."/>
            <person name="Kennedy M."/>
            <person name="Kinose K."/>
            <person name="Kinoshita T."/>
            <person name="Kohara Y."/>
            <person name="Koide E."/>
            <person name="Komatsu K."/>
            <person name="Kopischke S."/>
            <person name="Kubo M."/>
            <person name="Kyozuka J."/>
            <person name="Lagercrantz U."/>
            <person name="Lin S.S."/>
            <person name="Lindquist E."/>
            <person name="Lipzen A.M."/>
            <person name="Lu C.W."/>
            <person name="De Luna E."/>
            <person name="Martienssen R.A."/>
            <person name="Minamino N."/>
            <person name="Mizutani M."/>
            <person name="Mizutani M."/>
            <person name="Mochizuki N."/>
            <person name="Monte I."/>
            <person name="Mosher R."/>
            <person name="Nagasaki H."/>
            <person name="Nakagami H."/>
            <person name="Naramoto S."/>
            <person name="Nishitani K."/>
            <person name="Ohtani M."/>
            <person name="Okamoto T."/>
            <person name="Okumura M."/>
            <person name="Phillips J."/>
            <person name="Pollak B."/>
            <person name="Reinders A."/>
            <person name="Rovekamp M."/>
            <person name="Sano R."/>
            <person name="Sawa S."/>
            <person name="Schmid M.W."/>
            <person name="Shirakawa M."/>
            <person name="Solano R."/>
            <person name="Spunde A."/>
            <person name="Suetsugu N."/>
            <person name="Sugano S."/>
            <person name="Sugiyama A."/>
            <person name="Sun R."/>
            <person name="Suzuki Y."/>
            <person name="Takenaka M."/>
            <person name="Takezawa D."/>
            <person name="Tomogane H."/>
            <person name="Tsuzuki M."/>
            <person name="Ueda T."/>
            <person name="Umeda M."/>
            <person name="Ward J.M."/>
            <person name="Watanabe Y."/>
            <person name="Yazaki K."/>
            <person name="Yokoyama R."/>
            <person name="Yoshitake Y."/>
            <person name="Yotsui I."/>
            <person name="Zachgo S."/>
            <person name="Schmutz J."/>
        </authorList>
    </citation>
    <scope>NUCLEOTIDE SEQUENCE [LARGE SCALE GENOMIC DNA]</scope>
    <source>
        <strain evidence="3">Tak-1</strain>
    </source>
</reference>
<dbReference type="EMBL" id="KZ772840">
    <property type="protein sequence ID" value="PTQ28198.1"/>
    <property type="molecule type" value="Genomic_DNA"/>
</dbReference>
<evidence type="ECO:0000256" key="1">
    <source>
        <dbReference type="SAM" id="MobiDB-lite"/>
    </source>
</evidence>
<dbReference type="Gramene" id="Mp6g16710.1">
    <property type="protein sequence ID" value="Mp6g16710.1.cds1"/>
    <property type="gene ID" value="Mp6g16710"/>
</dbReference>
<dbReference type="Proteomes" id="UP000244005">
    <property type="component" value="Unassembled WGS sequence"/>
</dbReference>
<accession>A0A2R6W2X1</accession>